<dbReference type="Proteomes" id="UP000054477">
    <property type="component" value="Unassembled WGS sequence"/>
</dbReference>
<feature type="compositionally biased region" description="Polar residues" evidence="1">
    <location>
        <begin position="237"/>
        <end position="249"/>
    </location>
</feature>
<feature type="non-terminal residue" evidence="2">
    <location>
        <position position="1"/>
    </location>
</feature>
<dbReference type="AlphaFoldDB" id="A0A0C9XHN4"/>
<proteinExistence type="predicted"/>
<feature type="compositionally biased region" description="Low complexity" evidence="1">
    <location>
        <begin position="187"/>
        <end position="214"/>
    </location>
</feature>
<accession>A0A0C9XHN4</accession>
<organism evidence="2 3">
    <name type="scientific">Laccaria amethystina LaAM-08-1</name>
    <dbReference type="NCBI Taxonomy" id="1095629"/>
    <lineage>
        <taxon>Eukaryota</taxon>
        <taxon>Fungi</taxon>
        <taxon>Dikarya</taxon>
        <taxon>Basidiomycota</taxon>
        <taxon>Agaricomycotina</taxon>
        <taxon>Agaricomycetes</taxon>
        <taxon>Agaricomycetidae</taxon>
        <taxon>Agaricales</taxon>
        <taxon>Agaricineae</taxon>
        <taxon>Hydnangiaceae</taxon>
        <taxon>Laccaria</taxon>
    </lineage>
</organism>
<sequence length="485" mass="51650">MSVPEPKLLLTAPPAMQAPSAPYPTVSDSFAIALAGAVSTILAGAPPGNNLAVNPLQLTSPSAMSTPLDNFTNSDCGIDNQGPVDAGCGSESSLDSSKPLLPPPLPLQAPSSLCPIVSDSFANGLATSVNTAFAGAPSPAVNALWLTLPSATSTPLDNFTNGLRDVDNRSPVDAGVFDGPDLLQPRGSYSDDGQSDGSEGNSDSSSESASSSGDMDVDDVAPKKSAQPPGSVRKPKTSANRRSAGTAKTISDGDSLVPTNPTKSSASGNLAKRRRSSSPAVLRGLGTKENPIELDRVASLFDPVAIREFVKKEQISLSLEASPLIDRDETYTVFDVIGQPVSFIPKFHFPVYHNRFHQFMDRVEMLYDNGQPLHIAQLKERNVVVTRWPLEDNISFNEAGLRKVAGTPSRQISINDYSIKPSSNKCRPTVVSGRVRDLWENRHPSGKILNALDLLLYDGKAEPNEYASDLHAWDVTRGHHHIDPV</sequence>
<dbReference type="EMBL" id="KN838747">
    <property type="protein sequence ID" value="KIJ95662.1"/>
    <property type="molecule type" value="Genomic_DNA"/>
</dbReference>
<protein>
    <submittedName>
        <fullName evidence="2">Uncharacterized protein</fullName>
    </submittedName>
</protein>
<feature type="compositionally biased region" description="Polar residues" evidence="1">
    <location>
        <begin position="257"/>
        <end position="268"/>
    </location>
</feature>
<reference evidence="2 3" key="1">
    <citation type="submission" date="2014-04" db="EMBL/GenBank/DDBJ databases">
        <authorList>
            <consortium name="DOE Joint Genome Institute"/>
            <person name="Kuo A."/>
            <person name="Kohler A."/>
            <person name="Nagy L.G."/>
            <person name="Floudas D."/>
            <person name="Copeland A."/>
            <person name="Barry K.W."/>
            <person name="Cichocki N."/>
            <person name="Veneault-Fourrey C."/>
            <person name="LaButti K."/>
            <person name="Lindquist E.A."/>
            <person name="Lipzen A."/>
            <person name="Lundell T."/>
            <person name="Morin E."/>
            <person name="Murat C."/>
            <person name="Sun H."/>
            <person name="Tunlid A."/>
            <person name="Henrissat B."/>
            <person name="Grigoriev I.V."/>
            <person name="Hibbett D.S."/>
            <person name="Martin F."/>
            <person name="Nordberg H.P."/>
            <person name="Cantor M.N."/>
            <person name="Hua S.X."/>
        </authorList>
    </citation>
    <scope>NUCLEOTIDE SEQUENCE [LARGE SCALE GENOMIC DNA]</scope>
    <source>
        <strain evidence="2 3">LaAM-08-1</strain>
    </source>
</reference>
<reference evidence="3" key="2">
    <citation type="submission" date="2015-01" db="EMBL/GenBank/DDBJ databases">
        <title>Evolutionary Origins and Diversification of the Mycorrhizal Mutualists.</title>
        <authorList>
            <consortium name="DOE Joint Genome Institute"/>
            <consortium name="Mycorrhizal Genomics Consortium"/>
            <person name="Kohler A."/>
            <person name="Kuo A."/>
            <person name="Nagy L.G."/>
            <person name="Floudas D."/>
            <person name="Copeland A."/>
            <person name="Barry K.W."/>
            <person name="Cichocki N."/>
            <person name="Veneault-Fourrey C."/>
            <person name="LaButti K."/>
            <person name="Lindquist E.A."/>
            <person name="Lipzen A."/>
            <person name="Lundell T."/>
            <person name="Morin E."/>
            <person name="Murat C."/>
            <person name="Riley R."/>
            <person name="Ohm R."/>
            <person name="Sun H."/>
            <person name="Tunlid A."/>
            <person name="Henrissat B."/>
            <person name="Grigoriev I.V."/>
            <person name="Hibbett D.S."/>
            <person name="Martin F."/>
        </authorList>
    </citation>
    <scope>NUCLEOTIDE SEQUENCE [LARGE SCALE GENOMIC DNA]</scope>
    <source>
        <strain evidence="3">LaAM-08-1</strain>
    </source>
</reference>
<dbReference type="HOGENOM" id="CLU_564497_0_0_1"/>
<evidence type="ECO:0000313" key="2">
    <source>
        <dbReference type="EMBL" id="KIJ95662.1"/>
    </source>
</evidence>
<feature type="region of interest" description="Disordered" evidence="1">
    <location>
        <begin position="170"/>
        <end position="284"/>
    </location>
</feature>
<name>A0A0C9XHN4_9AGAR</name>
<evidence type="ECO:0000313" key="3">
    <source>
        <dbReference type="Proteomes" id="UP000054477"/>
    </source>
</evidence>
<evidence type="ECO:0000256" key="1">
    <source>
        <dbReference type="SAM" id="MobiDB-lite"/>
    </source>
</evidence>
<keyword evidence="3" id="KW-1185">Reference proteome</keyword>
<gene>
    <name evidence="2" type="ORF">K443DRAFT_11213</name>
</gene>